<gene>
    <name evidence="2" type="ORF">KPH14_013082</name>
</gene>
<organism evidence="2 3">
    <name type="scientific">Odynerus spinipes</name>
    <dbReference type="NCBI Taxonomy" id="1348599"/>
    <lineage>
        <taxon>Eukaryota</taxon>
        <taxon>Metazoa</taxon>
        <taxon>Ecdysozoa</taxon>
        <taxon>Arthropoda</taxon>
        <taxon>Hexapoda</taxon>
        <taxon>Insecta</taxon>
        <taxon>Pterygota</taxon>
        <taxon>Neoptera</taxon>
        <taxon>Endopterygota</taxon>
        <taxon>Hymenoptera</taxon>
        <taxon>Apocrita</taxon>
        <taxon>Aculeata</taxon>
        <taxon>Vespoidea</taxon>
        <taxon>Vespidae</taxon>
        <taxon>Eumeninae</taxon>
        <taxon>Odynerus</taxon>
    </lineage>
</organism>
<evidence type="ECO:0000313" key="2">
    <source>
        <dbReference type="EMBL" id="KAK2574849.1"/>
    </source>
</evidence>
<dbReference type="AlphaFoldDB" id="A0AAD9VHN2"/>
<sequence>MLSAAPKVYRDFVAKTSSNSRDTTNDESNSLNESVPLTRDATVRRYILTLASLAALIIVAVYVLVEFTRIWLRSVQRGNQEQFARTRDFNRVKLKRLFDPSYAENAGATSSNDDEKISRDRDKSFNKNLLGPLVPRDCDANRTICLSNNNCKLLCRNAAIIDYTCNEQNVCEDRSIVAEEGIGISDSDETGARECDTKNGEFALLQGYNEVGLAQWNCVNIYPGWQDKSKYCENGKVDIDARVREPSYADCKCPSGTSRMVYRRSLVGQNVYGLPHCIKNKKFFELDYMEI</sequence>
<accession>A0AAD9VHN2</accession>
<dbReference type="InterPro" id="IPR007703">
    <property type="entry name" value="PIF3"/>
</dbReference>
<proteinExistence type="predicted"/>
<feature type="transmembrane region" description="Helical" evidence="1">
    <location>
        <begin position="46"/>
        <end position="65"/>
    </location>
</feature>
<keyword evidence="1" id="KW-0812">Transmembrane</keyword>
<keyword evidence="1" id="KW-1133">Transmembrane helix</keyword>
<reference evidence="2" key="1">
    <citation type="submission" date="2021-08" db="EMBL/GenBank/DDBJ databases">
        <authorList>
            <person name="Misof B."/>
            <person name="Oliver O."/>
            <person name="Podsiadlowski L."/>
            <person name="Donath A."/>
            <person name="Peters R."/>
            <person name="Mayer C."/>
            <person name="Rust J."/>
            <person name="Gunkel S."/>
            <person name="Lesny P."/>
            <person name="Martin S."/>
            <person name="Oeyen J.P."/>
            <person name="Petersen M."/>
            <person name="Panagiotis P."/>
            <person name="Wilbrandt J."/>
            <person name="Tanja T."/>
        </authorList>
    </citation>
    <scope>NUCLEOTIDE SEQUENCE</scope>
    <source>
        <strain evidence="2">GBR_01_08_01A</strain>
        <tissue evidence="2">Thorax + abdomen</tissue>
    </source>
</reference>
<comment type="caution">
    <text evidence="2">The sequence shown here is derived from an EMBL/GenBank/DDBJ whole genome shotgun (WGS) entry which is preliminary data.</text>
</comment>
<dbReference type="EMBL" id="JAIFRP010004647">
    <property type="protein sequence ID" value="KAK2574849.1"/>
    <property type="molecule type" value="Genomic_DNA"/>
</dbReference>
<name>A0AAD9VHN2_9HYME</name>
<dbReference type="Proteomes" id="UP001258017">
    <property type="component" value="Unassembled WGS sequence"/>
</dbReference>
<keyword evidence="1" id="KW-0472">Membrane</keyword>
<protein>
    <submittedName>
        <fullName evidence="2">Uncharacterized protein</fullName>
    </submittedName>
</protein>
<reference evidence="2" key="2">
    <citation type="journal article" date="2023" name="Commun. Biol.">
        <title>Intrasexual cuticular hydrocarbon dimorphism in a wasp sheds light on hydrocarbon biosynthesis genes in Hymenoptera.</title>
        <authorList>
            <person name="Moris V.C."/>
            <person name="Podsiadlowski L."/>
            <person name="Martin S."/>
            <person name="Oeyen J.P."/>
            <person name="Donath A."/>
            <person name="Petersen M."/>
            <person name="Wilbrandt J."/>
            <person name="Misof B."/>
            <person name="Liedtke D."/>
            <person name="Thamm M."/>
            <person name="Scheiner R."/>
            <person name="Schmitt T."/>
            <person name="Niehuis O."/>
        </authorList>
    </citation>
    <scope>NUCLEOTIDE SEQUENCE</scope>
    <source>
        <strain evidence="2">GBR_01_08_01A</strain>
    </source>
</reference>
<keyword evidence="3" id="KW-1185">Reference proteome</keyword>
<dbReference type="Pfam" id="PF05006">
    <property type="entry name" value="PIF3"/>
    <property type="match status" value="1"/>
</dbReference>
<evidence type="ECO:0000256" key="1">
    <source>
        <dbReference type="SAM" id="Phobius"/>
    </source>
</evidence>
<evidence type="ECO:0000313" key="3">
    <source>
        <dbReference type="Proteomes" id="UP001258017"/>
    </source>
</evidence>